<evidence type="ECO:0000256" key="1">
    <source>
        <dbReference type="SAM" id="MobiDB-lite"/>
    </source>
</evidence>
<comment type="caution">
    <text evidence="3">The sequence shown here is derived from an EMBL/GenBank/DDBJ whole genome shotgun (WGS) entry which is preliminary data.</text>
</comment>
<keyword evidence="4" id="KW-1185">Reference proteome</keyword>
<dbReference type="EMBL" id="BTGU01002633">
    <property type="protein sequence ID" value="GMN20491.1"/>
    <property type="molecule type" value="Genomic_DNA"/>
</dbReference>
<evidence type="ECO:0000313" key="4">
    <source>
        <dbReference type="Proteomes" id="UP001187192"/>
    </source>
</evidence>
<organism evidence="3 4">
    <name type="scientific">Ficus carica</name>
    <name type="common">Common fig</name>
    <dbReference type="NCBI Taxonomy" id="3494"/>
    <lineage>
        <taxon>Eukaryota</taxon>
        <taxon>Viridiplantae</taxon>
        <taxon>Streptophyta</taxon>
        <taxon>Embryophyta</taxon>
        <taxon>Tracheophyta</taxon>
        <taxon>Spermatophyta</taxon>
        <taxon>Magnoliopsida</taxon>
        <taxon>eudicotyledons</taxon>
        <taxon>Gunneridae</taxon>
        <taxon>Pentapetalae</taxon>
        <taxon>rosids</taxon>
        <taxon>fabids</taxon>
        <taxon>Rosales</taxon>
        <taxon>Moraceae</taxon>
        <taxon>Ficeae</taxon>
        <taxon>Ficus</taxon>
    </lineage>
</organism>
<gene>
    <name evidence="2" type="ORF">TIFTF001_043099</name>
    <name evidence="3" type="ORF">TIFTF001_043102</name>
</gene>
<sequence length="101" mass="11092">MHEMREGTDMMKVMATLKARYDLLKEYKQGLLVDVEVDEGIELYEDTLDDAGCSSPAPAEGLPTSNVQWPSGDVPASIDQGPTGIEPLVNPDPSEDRETRQ</sequence>
<proteinExistence type="predicted"/>
<evidence type="ECO:0000313" key="2">
    <source>
        <dbReference type="EMBL" id="GMN20491.1"/>
    </source>
</evidence>
<protein>
    <submittedName>
        <fullName evidence="3">Uncharacterized protein</fullName>
    </submittedName>
</protein>
<dbReference type="AlphaFoldDB" id="A0AA87Z251"/>
<evidence type="ECO:0000313" key="3">
    <source>
        <dbReference type="EMBL" id="GMN20506.1"/>
    </source>
</evidence>
<dbReference type="EMBL" id="BTGU01002635">
    <property type="protein sequence ID" value="GMN20506.1"/>
    <property type="molecule type" value="Genomic_DNA"/>
</dbReference>
<name>A0AA87Z251_FICCA</name>
<reference evidence="3" key="1">
    <citation type="submission" date="2023-07" db="EMBL/GenBank/DDBJ databases">
        <title>draft genome sequence of fig (Ficus carica).</title>
        <authorList>
            <person name="Takahashi T."/>
            <person name="Nishimura K."/>
        </authorList>
    </citation>
    <scope>NUCLEOTIDE SEQUENCE</scope>
</reference>
<feature type="region of interest" description="Disordered" evidence="1">
    <location>
        <begin position="48"/>
        <end position="101"/>
    </location>
</feature>
<dbReference type="Proteomes" id="UP001187192">
    <property type="component" value="Unassembled WGS sequence"/>
</dbReference>
<accession>A0AA87Z251</accession>